<protein>
    <submittedName>
        <fullName evidence="2">Uncharacterized protein</fullName>
    </submittedName>
</protein>
<sequence>MNSENAFDDDQPQATVQPGEGQPQVQPDDPDIEGLPGETRPPAWSRPNA</sequence>
<proteinExistence type="predicted"/>
<dbReference type="Proteomes" id="UP000825591">
    <property type="component" value="Chromosome"/>
</dbReference>
<gene>
    <name evidence="2" type="ORF">K5H97_14375</name>
</gene>
<name>A0ABX9BA97_9PSED</name>
<accession>A0ABX9BA97</accession>
<reference evidence="2 3" key="1">
    <citation type="submission" date="2021-08" db="EMBL/GenBank/DDBJ databases">
        <title>Bactericidal Effect of Pseudomonas oryziphila sp. nov., a novel Pseudomonas Species Against Xanthomonas oryzae Reduces Disease Severity of Bacterial Leaf Streak of Rice.</title>
        <authorList>
            <person name="Yang R."/>
            <person name="Li S."/>
            <person name="Li Y."/>
            <person name="Yan Y."/>
            <person name="Fang Y."/>
            <person name="Zou L."/>
            <person name="Chen G."/>
        </authorList>
    </citation>
    <scope>NUCLEOTIDE SEQUENCE [LARGE SCALE GENOMIC DNA]</scope>
    <source>
        <strain evidence="2 3">DSM 17497</strain>
    </source>
</reference>
<feature type="compositionally biased region" description="Acidic residues" evidence="1">
    <location>
        <begin position="1"/>
        <end position="11"/>
    </location>
</feature>
<dbReference type="EMBL" id="CP081966">
    <property type="protein sequence ID" value="QZP29459.1"/>
    <property type="molecule type" value="Genomic_DNA"/>
</dbReference>
<feature type="region of interest" description="Disordered" evidence="1">
    <location>
        <begin position="1"/>
        <end position="49"/>
    </location>
</feature>
<organism evidence="2 3">
    <name type="scientific">Pseudomonas mosselii</name>
    <dbReference type="NCBI Taxonomy" id="78327"/>
    <lineage>
        <taxon>Bacteria</taxon>
        <taxon>Pseudomonadati</taxon>
        <taxon>Pseudomonadota</taxon>
        <taxon>Gammaproteobacteria</taxon>
        <taxon>Pseudomonadales</taxon>
        <taxon>Pseudomonadaceae</taxon>
        <taxon>Pseudomonas</taxon>
    </lineage>
</organism>
<evidence type="ECO:0000313" key="2">
    <source>
        <dbReference type="EMBL" id="QZP29459.1"/>
    </source>
</evidence>
<keyword evidence="3" id="KW-1185">Reference proteome</keyword>
<dbReference type="RefSeq" id="WP_155952654.1">
    <property type="nucleotide sequence ID" value="NZ_CP081966.1"/>
</dbReference>
<feature type="compositionally biased region" description="Low complexity" evidence="1">
    <location>
        <begin position="16"/>
        <end position="27"/>
    </location>
</feature>
<evidence type="ECO:0000256" key="1">
    <source>
        <dbReference type="SAM" id="MobiDB-lite"/>
    </source>
</evidence>
<evidence type="ECO:0000313" key="3">
    <source>
        <dbReference type="Proteomes" id="UP000825591"/>
    </source>
</evidence>